<dbReference type="Proteomes" id="UP001281761">
    <property type="component" value="Unassembled WGS sequence"/>
</dbReference>
<evidence type="ECO:0000313" key="2">
    <source>
        <dbReference type="EMBL" id="KAK2957907.1"/>
    </source>
</evidence>
<keyword evidence="3" id="KW-1185">Reference proteome</keyword>
<evidence type="ECO:0000256" key="1">
    <source>
        <dbReference type="SAM" id="MobiDB-lite"/>
    </source>
</evidence>
<feature type="compositionally biased region" description="Basic residues" evidence="1">
    <location>
        <begin position="25"/>
        <end position="36"/>
    </location>
</feature>
<proteinExistence type="predicted"/>
<comment type="caution">
    <text evidence="2">The sequence shown here is derived from an EMBL/GenBank/DDBJ whole genome shotgun (WGS) entry which is preliminary data.</text>
</comment>
<gene>
    <name evidence="2" type="ORF">BLNAU_7083</name>
</gene>
<protein>
    <submittedName>
        <fullName evidence="2">Uncharacterized protein</fullName>
    </submittedName>
</protein>
<dbReference type="EMBL" id="JARBJD010000042">
    <property type="protein sequence ID" value="KAK2957907.1"/>
    <property type="molecule type" value="Genomic_DNA"/>
</dbReference>
<feature type="region of interest" description="Disordered" evidence="1">
    <location>
        <begin position="1"/>
        <end position="94"/>
    </location>
</feature>
<feature type="region of interest" description="Disordered" evidence="1">
    <location>
        <begin position="135"/>
        <end position="161"/>
    </location>
</feature>
<reference evidence="2 3" key="1">
    <citation type="journal article" date="2022" name="bioRxiv">
        <title>Genomics of Preaxostyla Flagellates Illuminates Evolutionary Transitions and the Path Towards Mitochondrial Loss.</title>
        <authorList>
            <person name="Novak L.V.F."/>
            <person name="Treitli S.C."/>
            <person name="Pyrih J."/>
            <person name="Halakuc P."/>
            <person name="Pipaliya S.V."/>
            <person name="Vacek V."/>
            <person name="Brzon O."/>
            <person name="Soukal P."/>
            <person name="Eme L."/>
            <person name="Dacks J.B."/>
            <person name="Karnkowska A."/>
            <person name="Elias M."/>
            <person name="Hampl V."/>
        </authorList>
    </citation>
    <scope>NUCLEOTIDE SEQUENCE [LARGE SCALE GENOMIC DNA]</scope>
    <source>
        <strain evidence="2">NAU3</strain>
        <tissue evidence="2">Gut</tissue>
    </source>
</reference>
<accession>A0ABQ9Y2D5</accession>
<name>A0ABQ9Y2D5_9EUKA</name>
<sequence length="161" mass="18241">MAISPLTPIHAWDSTEEGTVQYPAHPRRQKNHRKKQKNADPDHGAQNRGKSTQNEGKELLSPDSREVDRSMISPSISPAAHQDDVERKKQKHPLRLQQAQAQTLKLDEVRQYVILLNELLSKAYSRHANCTPCSPSARHPFLRNSTHNSKIRSPRRASCSS</sequence>
<feature type="compositionally biased region" description="Basic and acidic residues" evidence="1">
    <location>
        <begin position="55"/>
        <end position="69"/>
    </location>
</feature>
<evidence type="ECO:0000313" key="3">
    <source>
        <dbReference type="Proteomes" id="UP001281761"/>
    </source>
</evidence>
<organism evidence="2 3">
    <name type="scientific">Blattamonas nauphoetae</name>
    <dbReference type="NCBI Taxonomy" id="2049346"/>
    <lineage>
        <taxon>Eukaryota</taxon>
        <taxon>Metamonada</taxon>
        <taxon>Preaxostyla</taxon>
        <taxon>Oxymonadida</taxon>
        <taxon>Blattamonas</taxon>
    </lineage>
</organism>